<gene>
    <name evidence="1" type="ORF">CHU92_06615</name>
</gene>
<organism evidence="1 2">
    <name type="scientific">Flavobacterium cyanobacteriorum</name>
    <dbReference type="NCBI Taxonomy" id="2022802"/>
    <lineage>
        <taxon>Bacteria</taxon>
        <taxon>Pseudomonadati</taxon>
        <taxon>Bacteroidota</taxon>
        <taxon>Flavobacteriia</taxon>
        <taxon>Flavobacteriales</taxon>
        <taxon>Flavobacteriaceae</taxon>
        <taxon>Flavobacterium</taxon>
    </lineage>
</organism>
<name>A0A255ZB44_9FLAO</name>
<dbReference type="EMBL" id="NOXV01000237">
    <property type="protein sequence ID" value="OYQ38085.1"/>
    <property type="molecule type" value="Genomic_DNA"/>
</dbReference>
<dbReference type="OrthoDB" id="1364765at2"/>
<dbReference type="PROSITE" id="PS51257">
    <property type="entry name" value="PROKAR_LIPOPROTEIN"/>
    <property type="match status" value="1"/>
</dbReference>
<dbReference type="AlphaFoldDB" id="A0A255ZB44"/>
<dbReference type="Proteomes" id="UP000216605">
    <property type="component" value="Unassembled WGS sequence"/>
</dbReference>
<evidence type="ECO:0000313" key="2">
    <source>
        <dbReference type="Proteomes" id="UP000216605"/>
    </source>
</evidence>
<proteinExistence type="predicted"/>
<evidence type="ECO:0000313" key="1">
    <source>
        <dbReference type="EMBL" id="OYQ38085.1"/>
    </source>
</evidence>
<keyword evidence="2" id="KW-1185">Reference proteome</keyword>
<accession>A0A255ZB44</accession>
<protein>
    <recommendedName>
        <fullName evidence="3">Lipoprotein</fullName>
    </recommendedName>
</protein>
<reference evidence="1 2" key="1">
    <citation type="submission" date="2017-07" db="EMBL/GenBank/DDBJ databases">
        <title>Flavobacterium cyanobacteriorum sp. nov., isolated from cyanobacterial aggregates in a eutrophic lake.</title>
        <authorList>
            <person name="Cai H."/>
        </authorList>
    </citation>
    <scope>NUCLEOTIDE SEQUENCE [LARGE SCALE GENOMIC DNA]</scope>
    <source>
        <strain evidence="1 2">TH021</strain>
    </source>
</reference>
<sequence>MRKFILIIIIVVVSGCKNKADLELEIITKEVNYFLADNYKDYTFGTKPPPVGSKTIITYKLTNTTNTTYYFNITDINQKEGKDNYVQLNKAFIRFYDKDNNPAYVRSRQFLENTPEMQYTELLGYNVLQKNSFTNFTIHPNETLYFEWFLVLPFGTLTEENKYFVKLDENKKYYAELFINSDTINIKNKISRTDKRMIEENKYKVFTGILKSKNRVPVKFNNLK</sequence>
<evidence type="ECO:0008006" key="3">
    <source>
        <dbReference type="Google" id="ProtNLM"/>
    </source>
</evidence>
<comment type="caution">
    <text evidence="1">The sequence shown here is derived from an EMBL/GenBank/DDBJ whole genome shotgun (WGS) entry which is preliminary data.</text>
</comment>
<dbReference type="RefSeq" id="WP_094413838.1">
    <property type="nucleotide sequence ID" value="NZ_NOXV01000237.1"/>
</dbReference>